<name>A9FC84_SORC5</name>
<evidence type="ECO:0008006" key="3">
    <source>
        <dbReference type="Google" id="ProtNLM"/>
    </source>
</evidence>
<sequence>MTVRSVSWTDAQRVTSLLARVTATRSREPATLVTAMGAARAGAPGKAAPVPAKAAPEAVKAVKEVKEVPRLVQTSDNPADRLDVLVAWTLDHHPCVGAFVADDNGLTLAAHGISEAHVSLVGPLLSALVGVRSIPGVDATAGALWLGAQMMSWVEARTARGGFCLGTVGDEALSTRSFEQLKEALATTLRGL</sequence>
<dbReference type="AlphaFoldDB" id="A9FC84"/>
<accession>A9FC84</accession>
<dbReference type="EMBL" id="AM746676">
    <property type="protein sequence ID" value="CAN91636.1"/>
    <property type="molecule type" value="Genomic_DNA"/>
</dbReference>
<dbReference type="RefSeq" id="WP_012234113.1">
    <property type="nucleotide sequence ID" value="NC_010162.1"/>
</dbReference>
<dbReference type="BioCyc" id="SCEL448385:SCE_RS07645-MONOMER"/>
<dbReference type="STRING" id="448385.sce1478"/>
<proteinExistence type="predicted"/>
<organism evidence="1 2">
    <name type="scientific">Sorangium cellulosum (strain So ce56)</name>
    <name type="common">Polyangium cellulosum (strain So ce56)</name>
    <dbReference type="NCBI Taxonomy" id="448385"/>
    <lineage>
        <taxon>Bacteria</taxon>
        <taxon>Pseudomonadati</taxon>
        <taxon>Myxococcota</taxon>
        <taxon>Polyangia</taxon>
        <taxon>Polyangiales</taxon>
        <taxon>Polyangiaceae</taxon>
        <taxon>Sorangium</taxon>
    </lineage>
</organism>
<protein>
    <recommendedName>
        <fullName evidence="3">Roadblock/LAMTOR2 domain-containing protein</fullName>
    </recommendedName>
</protein>
<gene>
    <name evidence="1" type="ordered locus">sce1478</name>
</gene>
<keyword evidence="2" id="KW-1185">Reference proteome</keyword>
<reference evidence="1 2" key="1">
    <citation type="journal article" date="2007" name="Nat. Biotechnol.">
        <title>Complete genome sequence of the myxobacterium Sorangium cellulosum.</title>
        <authorList>
            <person name="Schneiker S."/>
            <person name="Perlova O."/>
            <person name="Kaiser O."/>
            <person name="Gerth K."/>
            <person name="Alici A."/>
            <person name="Altmeyer M.O."/>
            <person name="Bartels D."/>
            <person name="Bekel T."/>
            <person name="Beyer S."/>
            <person name="Bode E."/>
            <person name="Bode H.B."/>
            <person name="Bolten C.J."/>
            <person name="Choudhuri J.V."/>
            <person name="Doss S."/>
            <person name="Elnakady Y.A."/>
            <person name="Frank B."/>
            <person name="Gaigalat L."/>
            <person name="Goesmann A."/>
            <person name="Groeger C."/>
            <person name="Gross F."/>
            <person name="Jelsbak L."/>
            <person name="Jelsbak L."/>
            <person name="Kalinowski J."/>
            <person name="Kegler C."/>
            <person name="Knauber T."/>
            <person name="Konietzny S."/>
            <person name="Kopp M."/>
            <person name="Krause L."/>
            <person name="Krug D."/>
            <person name="Linke B."/>
            <person name="Mahmud T."/>
            <person name="Martinez-Arias R."/>
            <person name="McHardy A.C."/>
            <person name="Merai M."/>
            <person name="Meyer F."/>
            <person name="Mormann S."/>
            <person name="Munoz-Dorado J."/>
            <person name="Perez J."/>
            <person name="Pradella S."/>
            <person name="Rachid S."/>
            <person name="Raddatz G."/>
            <person name="Rosenau F."/>
            <person name="Rueckert C."/>
            <person name="Sasse F."/>
            <person name="Scharfe M."/>
            <person name="Schuster S.C."/>
            <person name="Suen G."/>
            <person name="Treuner-Lange A."/>
            <person name="Velicer G.J."/>
            <person name="Vorholter F.-J."/>
            <person name="Weissman K.J."/>
            <person name="Welch R.D."/>
            <person name="Wenzel S.C."/>
            <person name="Whitworth D.E."/>
            <person name="Wilhelm S."/>
            <person name="Wittmann C."/>
            <person name="Bloecker H."/>
            <person name="Puehler A."/>
            <person name="Mueller R."/>
        </authorList>
    </citation>
    <scope>NUCLEOTIDE SEQUENCE [LARGE SCALE GENOMIC DNA]</scope>
    <source>
        <strain evidence="2">So ce56</strain>
    </source>
</reference>
<dbReference type="OrthoDB" id="5507444at2"/>
<evidence type="ECO:0000313" key="1">
    <source>
        <dbReference type="EMBL" id="CAN91636.1"/>
    </source>
</evidence>
<evidence type="ECO:0000313" key="2">
    <source>
        <dbReference type="Proteomes" id="UP000002139"/>
    </source>
</evidence>
<dbReference type="KEGG" id="scl:sce1478"/>
<dbReference type="HOGENOM" id="CLU_1453531_0_0_7"/>
<dbReference type="Proteomes" id="UP000002139">
    <property type="component" value="Chromosome"/>
</dbReference>